<dbReference type="AlphaFoldDB" id="W8K0Q1"/>
<dbReference type="KEGG" id="cav:M832_06090"/>
<evidence type="ECO:0000313" key="1">
    <source>
        <dbReference type="EMBL" id="AHK63472.1"/>
    </source>
</evidence>
<dbReference type="HOGENOM" id="CLU_1076440_0_0_0"/>
<dbReference type="EMBL" id="CP006571">
    <property type="protein sequence ID" value="AHK63472.1"/>
    <property type="molecule type" value="Genomic_DNA"/>
</dbReference>
<sequence>MENSDSPAYVILKQIAHRYLDHYYPTLSQLIPLCFSKHSLPTPYTNESPAPKQPIEKISSEPDKASEIIINNSEPQLLPIRDQRKTSSWEYHSPHSDLSKVEILRLSYRTLHPYVLSSPMEIPCRIFVDEEKNEEILFFNRLAKILTQQIFPTTLVLSIRNKDIFHNHEGFSLSLAPLTMIYYKIPNARYHQPFTKNESTWIPIYSSVYYENDPKLKRDLWARLNQLPFAYTQKLS</sequence>
<accession>W8K0Q1</accession>
<protein>
    <submittedName>
        <fullName evidence="1">Uncharacterized protein</fullName>
    </submittedName>
</protein>
<dbReference type="STRING" id="1229831.M832_06090"/>
<evidence type="ECO:0000313" key="2">
    <source>
        <dbReference type="Proteomes" id="UP000019433"/>
    </source>
</evidence>
<dbReference type="RefSeq" id="WP_038500807.1">
    <property type="nucleotide sequence ID" value="NZ_CP006571.1"/>
</dbReference>
<dbReference type="Proteomes" id="UP000019433">
    <property type="component" value="Chromosome"/>
</dbReference>
<gene>
    <name evidence="1" type="ORF">M832_06090</name>
</gene>
<reference evidence="1 2" key="1">
    <citation type="journal article" date="2014" name="Syst. Appl. Microbiol.">
        <title>Evidence for the existence of two new members of the family Chlamydiaceae and proposal of Chlamydia avium sp. nov. and Chlamydia gallinacea sp. nov.</title>
        <authorList>
            <person name="Sachse K."/>
            <person name="Laroucau K."/>
            <person name="Riege K."/>
            <person name="Wehner S."/>
            <person name="Dilcher M."/>
            <person name="Creasy H.H."/>
            <person name="Weidmann M."/>
            <person name="Myers G."/>
            <person name="Vorimore F."/>
            <person name="Vicari N."/>
            <person name="Magnino S."/>
            <person name="Liebler-Tenorio E."/>
            <person name="Ruettger A."/>
            <person name="Bavoil P.M."/>
            <person name="Hufert F.T."/>
            <person name="Rossello-Mora R."/>
            <person name="Marz M."/>
        </authorList>
    </citation>
    <scope>NUCLEOTIDE SEQUENCE [LARGE SCALE GENOMIC DNA]</scope>
    <source>
        <strain evidence="1 2">10DC88</strain>
    </source>
</reference>
<proteinExistence type="predicted"/>
<dbReference type="PATRIC" id="fig|1229831.3.peg.619"/>
<organism evidence="1 2">
    <name type="scientific">Chlamydia avium 10DC88</name>
    <dbReference type="NCBI Taxonomy" id="1229831"/>
    <lineage>
        <taxon>Bacteria</taxon>
        <taxon>Pseudomonadati</taxon>
        <taxon>Chlamydiota</taxon>
        <taxon>Chlamydiia</taxon>
        <taxon>Chlamydiales</taxon>
        <taxon>Chlamydiaceae</taxon>
        <taxon>Chlamydia/Chlamydophila group</taxon>
        <taxon>Chlamydia</taxon>
    </lineage>
</organism>
<name>W8K0Q1_9CHLA</name>